<dbReference type="InterPro" id="IPR037069">
    <property type="entry name" value="AcylCoA_DH/ox_N_sf"/>
</dbReference>
<evidence type="ECO:0000259" key="7">
    <source>
        <dbReference type="Pfam" id="PF02770"/>
    </source>
</evidence>
<dbReference type="Pfam" id="PF02771">
    <property type="entry name" value="Acyl-CoA_dh_N"/>
    <property type="match status" value="1"/>
</dbReference>
<evidence type="ECO:0000256" key="4">
    <source>
        <dbReference type="ARBA" id="ARBA00022827"/>
    </source>
</evidence>
<dbReference type="Proteomes" id="UP001055658">
    <property type="component" value="Chromosome"/>
</dbReference>
<dbReference type="PROSITE" id="PS00072">
    <property type="entry name" value="ACYL_COA_DH_1"/>
    <property type="match status" value="1"/>
</dbReference>
<reference evidence="9" key="1">
    <citation type="submission" date="2022-02" db="EMBL/GenBank/DDBJ databases">
        <title>Coral-associated bacteria.</title>
        <authorList>
            <person name="Tang K."/>
            <person name="Wang X."/>
        </authorList>
    </citation>
    <scope>NUCLEOTIDE SEQUENCE</scope>
    <source>
        <strain evidence="9">SCSIO 43006</strain>
    </source>
</reference>
<dbReference type="PANTHER" id="PTHR43884:SF12">
    <property type="entry name" value="ISOVALERYL-COA DEHYDROGENASE, MITOCHONDRIAL-RELATED"/>
    <property type="match status" value="1"/>
</dbReference>
<dbReference type="Pfam" id="PF00441">
    <property type="entry name" value="Acyl-CoA_dh_1"/>
    <property type="match status" value="1"/>
</dbReference>
<dbReference type="InterPro" id="IPR006091">
    <property type="entry name" value="Acyl-CoA_Oxase/DH_mid-dom"/>
</dbReference>
<dbReference type="InterPro" id="IPR006089">
    <property type="entry name" value="Acyl-CoA_DH_CS"/>
</dbReference>
<feature type="domain" description="Acyl-CoA dehydrogenase/oxidase N-terminal" evidence="8">
    <location>
        <begin position="8"/>
        <end position="119"/>
    </location>
</feature>
<evidence type="ECO:0000313" key="10">
    <source>
        <dbReference type="Proteomes" id="UP001055658"/>
    </source>
</evidence>
<keyword evidence="5" id="KW-0560">Oxidoreductase</keyword>
<evidence type="ECO:0000259" key="6">
    <source>
        <dbReference type="Pfam" id="PF00441"/>
    </source>
</evidence>
<sequence length="382" mass="42602">MIPRTVYNEDHEHFRDTVRKFLENEAIPFHSQWEKDGQVDRALWNKAGEMGFLCPQISESYGGLGLDYGYNSIIDEEIARAGLSGIGWGLHSNIAVPYIINYGSEEQKKEYLPKCISGEIVTAIAMTEPGAGSDLQGVKTTAIKRGDHYLLNGSKTFITNGQHADLVIVVAKTDPSEGASGVSLLLVDAKSEGFKRGNNLEKIGMKAQDTSELFFDDVRVPQENLLGAEGQGFVYLMQELPQERLSVAIFAIANAEAALGWTIDYVRDRKAFGKPIAAFQNTQFKLAELDSELSSLRVFVDRCLELHYEKKLDVATAAKAKLLATDFQCKMLDECVQLHGGFGYMWEYPIARSWADARVQRIYAGTNEIMKLIISREILRDN</sequence>
<evidence type="ECO:0000256" key="1">
    <source>
        <dbReference type="ARBA" id="ARBA00001974"/>
    </source>
</evidence>
<feature type="domain" description="Acyl-CoA dehydrogenase/oxidase C-terminal" evidence="6">
    <location>
        <begin position="230"/>
        <end position="378"/>
    </location>
</feature>
<dbReference type="PANTHER" id="PTHR43884">
    <property type="entry name" value="ACYL-COA DEHYDROGENASE"/>
    <property type="match status" value="1"/>
</dbReference>
<dbReference type="InterPro" id="IPR009075">
    <property type="entry name" value="AcylCo_DH/oxidase_C"/>
</dbReference>
<dbReference type="PIRSF" id="PIRSF016578">
    <property type="entry name" value="HsaA"/>
    <property type="match status" value="1"/>
</dbReference>
<organism evidence="9 10">
    <name type="scientific">Microbulbifer variabilis</name>
    <dbReference type="NCBI Taxonomy" id="266805"/>
    <lineage>
        <taxon>Bacteria</taxon>
        <taxon>Pseudomonadati</taxon>
        <taxon>Pseudomonadota</taxon>
        <taxon>Gammaproteobacteria</taxon>
        <taxon>Cellvibrionales</taxon>
        <taxon>Microbulbiferaceae</taxon>
        <taxon>Microbulbifer</taxon>
    </lineage>
</organism>
<dbReference type="Gene3D" id="1.20.140.10">
    <property type="entry name" value="Butyryl-CoA Dehydrogenase, subunit A, domain 3"/>
    <property type="match status" value="1"/>
</dbReference>
<feature type="domain" description="Acyl-CoA oxidase/dehydrogenase middle" evidence="7">
    <location>
        <begin position="123"/>
        <end position="218"/>
    </location>
</feature>
<keyword evidence="10" id="KW-1185">Reference proteome</keyword>
<evidence type="ECO:0000259" key="8">
    <source>
        <dbReference type="Pfam" id="PF02771"/>
    </source>
</evidence>
<dbReference type="PROSITE" id="PS00073">
    <property type="entry name" value="ACYL_COA_DH_2"/>
    <property type="match status" value="1"/>
</dbReference>
<dbReference type="SUPFAM" id="SSF47203">
    <property type="entry name" value="Acyl-CoA dehydrogenase C-terminal domain-like"/>
    <property type="match status" value="1"/>
</dbReference>
<dbReference type="RefSeq" id="WP_252083605.1">
    <property type="nucleotide sequence ID" value="NZ_CP092418.1"/>
</dbReference>
<evidence type="ECO:0000256" key="5">
    <source>
        <dbReference type="RuleBase" id="RU362125"/>
    </source>
</evidence>
<keyword evidence="3 5" id="KW-0285">Flavoprotein</keyword>
<evidence type="ECO:0000313" key="9">
    <source>
        <dbReference type="EMBL" id="USD21204.1"/>
    </source>
</evidence>
<dbReference type="InterPro" id="IPR013786">
    <property type="entry name" value="AcylCoA_DH/ox_N"/>
</dbReference>
<comment type="similarity">
    <text evidence="2 5">Belongs to the acyl-CoA dehydrogenase family.</text>
</comment>
<dbReference type="Gene3D" id="2.40.110.10">
    <property type="entry name" value="Butyryl-CoA Dehydrogenase, subunit A, domain 2"/>
    <property type="match status" value="1"/>
</dbReference>
<accession>A0ABY4VGY9</accession>
<proteinExistence type="inferred from homology"/>
<keyword evidence="4 5" id="KW-0274">FAD</keyword>
<evidence type="ECO:0000256" key="2">
    <source>
        <dbReference type="ARBA" id="ARBA00009347"/>
    </source>
</evidence>
<dbReference type="SUPFAM" id="SSF56645">
    <property type="entry name" value="Acyl-CoA dehydrogenase NM domain-like"/>
    <property type="match status" value="1"/>
</dbReference>
<dbReference type="Pfam" id="PF02770">
    <property type="entry name" value="Acyl-CoA_dh_M"/>
    <property type="match status" value="1"/>
</dbReference>
<name>A0ABY4VGY9_9GAMM</name>
<dbReference type="InterPro" id="IPR036250">
    <property type="entry name" value="AcylCo_DH-like_C"/>
</dbReference>
<gene>
    <name evidence="9" type="ORF">MJO52_19415</name>
</gene>
<dbReference type="InterPro" id="IPR009100">
    <property type="entry name" value="AcylCoA_DH/oxidase_NM_dom_sf"/>
</dbReference>
<protein>
    <submittedName>
        <fullName evidence="9">Acyl-CoA dehydrogenase family protein</fullName>
    </submittedName>
</protein>
<dbReference type="EMBL" id="CP092418">
    <property type="protein sequence ID" value="USD21204.1"/>
    <property type="molecule type" value="Genomic_DNA"/>
</dbReference>
<evidence type="ECO:0000256" key="3">
    <source>
        <dbReference type="ARBA" id="ARBA00022630"/>
    </source>
</evidence>
<dbReference type="InterPro" id="IPR046373">
    <property type="entry name" value="Acyl-CoA_Oxase/DH_mid-dom_sf"/>
</dbReference>
<comment type="cofactor">
    <cofactor evidence="1 5">
        <name>FAD</name>
        <dbReference type="ChEBI" id="CHEBI:57692"/>
    </cofactor>
</comment>
<dbReference type="Gene3D" id="1.10.540.10">
    <property type="entry name" value="Acyl-CoA dehydrogenase/oxidase, N-terminal domain"/>
    <property type="match status" value="1"/>
</dbReference>